<reference evidence="2 3" key="1">
    <citation type="journal article" date="2009" name="Nucleic Acids Res.">
        <title>Whole-genome analyses reveal genetic instability of Acetobacter pasteurianus.</title>
        <authorList>
            <person name="Azuma Y."/>
            <person name="Hosoyama A."/>
            <person name="Matsutani M."/>
            <person name="Furuya N."/>
            <person name="Horikawa H."/>
            <person name="Harada T."/>
            <person name="Hirakawa H."/>
            <person name="Kuhara S."/>
            <person name="Matsushita K."/>
            <person name="Fujita N."/>
            <person name="Shirai M."/>
        </authorList>
    </citation>
    <scope>NUCLEOTIDE SEQUENCE [LARGE SCALE GENOMIC DNA]</scope>
    <source>
        <strain evidence="3">NBRC 105184 / IFO 3283-01</strain>
    </source>
</reference>
<feature type="compositionally biased region" description="Low complexity" evidence="1">
    <location>
        <begin position="27"/>
        <end position="39"/>
    </location>
</feature>
<dbReference type="RefSeq" id="WP_014456906.1">
    <property type="nucleotide sequence ID" value="NC_013209.1"/>
</dbReference>
<protein>
    <submittedName>
        <fullName evidence="2">Oxalyl-CoA decarboxylase</fullName>
    </submittedName>
</protein>
<dbReference type="EMBL" id="AP011121">
    <property type="protein sequence ID" value="BAH99708.1"/>
    <property type="molecule type" value="Genomic_DNA"/>
</dbReference>
<name>C7JBA5_ACEP3</name>
<accession>C7JBA5</accession>
<dbReference type="AlphaFoldDB" id="C7JBA5"/>
<organism evidence="2 3">
    <name type="scientific">Acetobacter pasteurianus (strain NBRC 105184 / IFO 3283-01)</name>
    <dbReference type="NCBI Taxonomy" id="634452"/>
    <lineage>
        <taxon>Bacteria</taxon>
        <taxon>Pseudomonadati</taxon>
        <taxon>Pseudomonadota</taxon>
        <taxon>Alphaproteobacteria</taxon>
        <taxon>Acetobacterales</taxon>
        <taxon>Acetobacteraceae</taxon>
        <taxon>Acetobacter</taxon>
    </lineage>
</organism>
<evidence type="ECO:0000313" key="2">
    <source>
        <dbReference type="EMBL" id="BAH99708.1"/>
    </source>
</evidence>
<dbReference type="STRING" id="634452.APA01_15700"/>
<proteinExistence type="predicted"/>
<evidence type="ECO:0000313" key="3">
    <source>
        <dbReference type="Proteomes" id="UP000000948"/>
    </source>
</evidence>
<dbReference type="KEGG" id="apt:APA01_15700"/>
<sequence>MINCVIDPHVGTESGHLSKLNPQSAVKAGTATSTTKAAK</sequence>
<evidence type="ECO:0000256" key="1">
    <source>
        <dbReference type="SAM" id="MobiDB-lite"/>
    </source>
</evidence>
<feature type="region of interest" description="Disordered" evidence="1">
    <location>
        <begin position="11"/>
        <end position="39"/>
    </location>
</feature>
<gene>
    <name evidence="2" type="ordered locus">APA01_15700</name>
</gene>
<dbReference type="Proteomes" id="UP000000948">
    <property type="component" value="Chromosome"/>
</dbReference>
<dbReference type="HOGENOM" id="CLU_3303060_0_0_5"/>
<dbReference type="BioCyc" id="APAS634452:APA01_RS16000-MONOMER"/>